<dbReference type="RefSeq" id="XP_069234124.1">
    <property type="nucleotide sequence ID" value="XM_069368663.1"/>
</dbReference>
<reference evidence="2 3" key="1">
    <citation type="journal article" date="2020" name="Microbiol. Resour. Announc.">
        <title>Draft Genome Sequence of a Cladosporium Species Isolated from the Mesophotic Ascidian Didemnum maculosum.</title>
        <authorList>
            <person name="Gioti A."/>
            <person name="Siaperas R."/>
            <person name="Nikolaivits E."/>
            <person name="Le Goff G."/>
            <person name="Ouazzani J."/>
            <person name="Kotoulas G."/>
            <person name="Topakas E."/>
        </authorList>
    </citation>
    <scope>NUCLEOTIDE SEQUENCE [LARGE SCALE GENOMIC DNA]</scope>
    <source>
        <strain evidence="2 3">TM138-S3</strain>
    </source>
</reference>
<accession>A0AB34L8B7</accession>
<dbReference type="Proteomes" id="UP000803884">
    <property type="component" value="Unassembled WGS sequence"/>
</dbReference>
<feature type="compositionally biased region" description="Polar residues" evidence="1">
    <location>
        <begin position="319"/>
        <end position="338"/>
    </location>
</feature>
<keyword evidence="3" id="KW-1185">Reference proteome</keyword>
<feature type="compositionally biased region" description="Polar residues" evidence="1">
    <location>
        <begin position="100"/>
        <end position="123"/>
    </location>
</feature>
<name>A0AB34L8B7_9PEZI</name>
<organism evidence="2 3">
    <name type="scientific">Cladosporium halotolerans</name>
    <dbReference type="NCBI Taxonomy" id="1052096"/>
    <lineage>
        <taxon>Eukaryota</taxon>
        <taxon>Fungi</taxon>
        <taxon>Dikarya</taxon>
        <taxon>Ascomycota</taxon>
        <taxon>Pezizomycotina</taxon>
        <taxon>Dothideomycetes</taxon>
        <taxon>Dothideomycetidae</taxon>
        <taxon>Cladosporiales</taxon>
        <taxon>Cladosporiaceae</taxon>
        <taxon>Cladosporium</taxon>
    </lineage>
</organism>
<dbReference type="EMBL" id="JAAQHG020000001">
    <property type="protein sequence ID" value="KAL1591019.1"/>
    <property type="molecule type" value="Genomic_DNA"/>
</dbReference>
<protein>
    <submittedName>
        <fullName evidence="2">Uncharacterized protein</fullName>
    </submittedName>
</protein>
<gene>
    <name evidence="2" type="ORF">WHR41_00057</name>
</gene>
<comment type="caution">
    <text evidence="2">The sequence shown here is derived from an EMBL/GenBank/DDBJ whole genome shotgun (WGS) entry which is preliminary data.</text>
</comment>
<feature type="compositionally biased region" description="Polar residues" evidence="1">
    <location>
        <begin position="282"/>
        <end position="292"/>
    </location>
</feature>
<evidence type="ECO:0000256" key="1">
    <source>
        <dbReference type="SAM" id="MobiDB-lite"/>
    </source>
</evidence>
<dbReference type="GeneID" id="96001501"/>
<evidence type="ECO:0000313" key="3">
    <source>
        <dbReference type="Proteomes" id="UP000803884"/>
    </source>
</evidence>
<feature type="region of interest" description="Disordered" evidence="1">
    <location>
        <begin position="1"/>
        <end position="175"/>
    </location>
</feature>
<feature type="region of interest" description="Disordered" evidence="1">
    <location>
        <begin position="218"/>
        <end position="302"/>
    </location>
</feature>
<evidence type="ECO:0000313" key="2">
    <source>
        <dbReference type="EMBL" id="KAL1591019.1"/>
    </source>
</evidence>
<feature type="compositionally biased region" description="Polar residues" evidence="1">
    <location>
        <begin position="232"/>
        <end position="263"/>
    </location>
</feature>
<sequence length="607" mass="65375">MSQDLFAAFGAQSKAPSKQSGPARHNPAGPPEPLNLEAILNAKPYDEFTTAPVSMDEDDDEFGDFEDASPMDDLTKAAILKARMGSPLPSQEMPFFDTTPMGSLPSTKSQTTSQAPTASNSKPNLPFKPKAANPSDTAARPVSARKESQPKSNLPFKPKPPQIDGRNENIGQHPFAGRMDMLFAGDDDDYDAGADDLNVDLANDPEAAMAYSKKLIADASAHERPQRPAATPASTFPTRTRQSNPVSKRPEGQSQNTRSQNSAVLFDADNVSEDDDDDWGTFETNNGNTSQPHVAASKPKVPVPGALGIDLLGLDDTTSQWASSETSQKAPEKPQSSRAPIFEPHDDEAWDDFEDVAPAPTQAITSPKLPEPILNVTAPAKAATTPSLPPTNIPPPAVLLSVFPSLLASAQPALFDTLTKLTHDQKQDLLGHEATQQLLHGYIGLATVLAHVIAGRKQRWKRDQFLAQGMRIGPAAAGGKGGMKLAGVDKSEVAKEDREVLDAVRQWKSIVGKLRSAVVSANSKASTKLPPVPEISEQMPLKVLKPLEGGVVAPHACALCGLKREERVPKVDEGVDDSFGEWWVDGMNMHLLCKNFWDKHSDRMRSR</sequence>
<dbReference type="AlphaFoldDB" id="A0AB34L8B7"/>
<proteinExistence type="predicted"/>
<feature type="compositionally biased region" description="Acidic residues" evidence="1">
    <location>
        <begin position="270"/>
        <end position="280"/>
    </location>
</feature>
<feature type="region of interest" description="Disordered" evidence="1">
    <location>
        <begin position="319"/>
        <end position="343"/>
    </location>
</feature>
<dbReference type="PANTHER" id="PTHR42084:SF1">
    <property type="entry name" value="SERINE_THREONINE-PROTEIN KINASE PPK6"/>
    <property type="match status" value="1"/>
</dbReference>
<dbReference type="PANTHER" id="PTHR42084">
    <property type="entry name" value="YALI0E26631P"/>
    <property type="match status" value="1"/>
</dbReference>
<feature type="compositionally biased region" description="Acidic residues" evidence="1">
    <location>
        <begin position="55"/>
        <end position="70"/>
    </location>
</feature>